<reference evidence="2 3" key="1">
    <citation type="submission" date="2018-05" db="EMBL/GenBank/DDBJ databases">
        <title>Marinilabilia rubrum sp. nov., isolated from saltern sediment.</title>
        <authorList>
            <person name="Zhang R."/>
        </authorList>
    </citation>
    <scope>NUCLEOTIDE SEQUENCE [LARGE SCALE GENOMIC DNA]</scope>
    <source>
        <strain evidence="2 3">WTE16</strain>
    </source>
</reference>
<organism evidence="2 3">
    <name type="scientific">Marinilabilia rubra</name>
    <dbReference type="NCBI Taxonomy" id="2162893"/>
    <lineage>
        <taxon>Bacteria</taxon>
        <taxon>Pseudomonadati</taxon>
        <taxon>Bacteroidota</taxon>
        <taxon>Bacteroidia</taxon>
        <taxon>Marinilabiliales</taxon>
        <taxon>Marinilabiliaceae</taxon>
        <taxon>Marinilabilia</taxon>
    </lineage>
</organism>
<dbReference type="EMBL" id="QEWP01000006">
    <property type="protein sequence ID" value="PWD99571.1"/>
    <property type="molecule type" value="Genomic_DNA"/>
</dbReference>
<evidence type="ECO:0000313" key="3">
    <source>
        <dbReference type="Proteomes" id="UP000244956"/>
    </source>
</evidence>
<protein>
    <submittedName>
        <fullName evidence="2">Uncharacterized protein</fullName>
    </submittedName>
</protein>
<keyword evidence="1" id="KW-1133">Transmembrane helix</keyword>
<dbReference type="AlphaFoldDB" id="A0A2U2B913"/>
<sequence length="68" mass="7819">MHRDESLVFGAFLSKTGKSIVFLLSLFKETTIYAFCLIFIKVLLDIIECKKIPGHIEITGEKTNQWRS</sequence>
<accession>A0A2U2B913</accession>
<keyword evidence="1" id="KW-0472">Membrane</keyword>
<proteinExistence type="predicted"/>
<keyword evidence="3" id="KW-1185">Reference proteome</keyword>
<evidence type="ECO:0000313" key="2">
    <source>
        <dbReference type="EMBL" id="PWD99571.1"/>
    </source>
</evidence>
<evidence type="ECO:0000256" key="1">
    <source>
        <dbReference type="SAM" id="Phobius"/>
    </source>
</evidence>
<dbReference type="Proteomes" id="UP000244956">
    <property type="component" value="Unassembled WGS sequence"/>
</dbReference>
<gene>
    <name evidence="2" type="ORF">DDZ16_08945</name>
</gene>
<name>A0A2U2B913_9BACT</name>
<keyword evidence="1" id="KW-0812">Transmembrane</keyword>
<feature type="transmembrane region" description="Helical" evidence="1">
    <location>
        <begin position="20"/>
        <end position="44"/>
    </location>
</feature>
<comment type="caution">
    <text evidence="2">The sequence shown here is derived from an EMBL/GenBank/DDBJ whole genome shotgun (WGS) entry which is preliminary data.</text>
</comment>